<evidence type="ECO:0000313" key="3">
    <source>
        <dbReference type="Proteomes" id="UP000219286"/>
    </source>
</evidence>
<sequence length="364" mass="40712">MASLALPASNARASSPILAAIPGSLQTWLAFPVDVDASEMGSFWDVICRCNKFDEAQSAAMWEFSILDNSVPVGYMLPEHVAEMIWEGTSFNVSRSERRIHLDPVVRPGDDVVDVCRREFIALCEKNVDRLNGCFRKWLLKRSDFHPIRGLDEKLAGLVIASPARGIFGIVTTGIHMNMFTVRNGRIHVWVSRRSQNVTYAGKLDQLVAGAMDPGDNMEPLMTLKREAMEEAGLEVDAASHTVTWNGAYVGKVTAESLISFYDQKDHIAGSEEGHVEPGIRYTFDLEVGPDFVPHPQEPESIDGFVLKTVEEVWRDLKNAEWKPNCGLVMLDFLLRKGEIKEDDDENLGLLRRGLARKLPFQNL</sequence>
<dbReference type="EMBL" id="LFMI01000798">
    <property type="protein sequence ID" value="OTA07756.1"/>
    <property type="molecule type" value="Genomic_DNA"/>
</dbReference>
<organism evidence="2 3">
    <name type="scientific">Trichoderma parareesei</name>
    <name type="common">Filamentous fungus</name>
    <dbReference type="NCBI Taxonomy" id="858221"/>
    <lineage>
        <taxon>Eukaryota</taxon>
        <taxon>Fungi</taxon>
        <taxon>Dikarya</taxon>
        <taxon>Ascomycota</taxon>
        <taxon>Pezizomycotina</taxon>
        <taxon>Sordariomycetes</taxon>
        <taxon>Hypocreomycetidae</taxon>
        <taxon>Hypocreales</taxon>
        <taxon>Hypocreaceae</taxon>
        <taxon>Trichoderma</taxon>
    </lineage>
</organism>
<dbReference type="AlphaFoldDB" id="A0A2H3A115"/>
<proteinExistence type="predicted"/>
<dbReference type="InterPro" id="IPR000086">
    <property type="entry name" value="NUDIX_hydrolase_dom"/>
</dbReference>
<dbReference type="Pfam" id="PF00293">
    <property type="entry name" value="NUDIX"/>
    <property type="match status" value="1"/>
</dbReference>
<dbReference type="SUPFAM" id="SSF55811">
    <property type="entry name" value="Nudix"/>
    <property type="match status" value="1"/>
</dbReference>
<evidence type="ECO:0000259" key="1">
    <source>
        <dbReference type="PROSITE" id="PS51462"/>
    </source>
</evidence>
<dbReference type="PROSITE" id="PS51462">
    <property type="entry name" value="NUDIX"/>
    <property type="match status" value="1"/>
</dbReference>
<protein>
    <recommendedName>
        <fullName evidence="1">Nudix hydrolase domain-containing protein</fullName>
    </recommendedName>
</protein>
<comment type="caution">
    <text evidence="2">The sequence shown here is derived from an EMBL/GenBank/DDBJ whole genome shotgun (WGS) entry which is preliminary data.</text>
</comment>
<name>A0A2H3A115_TRIPA</name>
<dbReference type="OrthoDB" id="10261522at2759"/>
<dbReference type="Gene3D" id="3.90.79.10">
    <property type="entry name" value="Nucleoside Triphosphate Pyrophosphohydrolase"/>
    <property type="match status" value="1"/>
</dbReference>
<evidence type="ECO:0000313" key="2">
    <source>
        <dbReference type="EMBL" id="OTA07756.1"/>
    </source>
</evidence>
<feature type="domain" description="Nudix hydrolase" evidence="1">
    <location>
        <begin position="172"/>
        <end position="330"/>
    </location>
</feature>
<dbReference type="Proteomes" id="UP000219286">
    <property type="component" value="Unassembled WGS sequence"/>
</dbReference>
<gene>
    <name evidence="2" type="ORF">A9Z42_0086820</name>
</gene>
<dbReference type="InterPro" id="IPR015797">
    <property type="entry name" value="NUDIX_hydrolase-like_dom_sf"/>
</dbReference>
<dbReference type="CDD" id="cd03676">
    <property type="entry name" value="NUDIX_Tnr3_like"/>
    <property type="match status" value="1"/>
</dbReference>
<accession>A0A2H3A115</accession>
<reference evidence="2 3" key="1">
    <citation type="journal article" date="2015" name="Genome Announc.">
        <title>Genome sequence and annotation of Trichoderma parareesei, the ancestor of the cellulase producer Trichoderma reesei.</title>
        <authorList>
            <person name="Yang D."/>
            <person name="Pomraning K."/>
            <person name="Kopchinskiy A."/>
            <person name="Karimi Aghcheh R."/>
            <person name="Atanasova L."/>
            <person name="Chenthamara K."/>
            <person name="Baker S.E."/>
            <person name="Zhang R."/>
            <person name="Shen Q."/>
            <person name="Freitag M."/>
            <person name="Kubicek C.P."/>
            <person name="Druzhinina I.S."/>
        </authorList>
    </citation>
    <scope>NUCLEOTIDE SEQUENCE [LARGE SCALE GENOMIC DNA]</scope>
    <source>
        <strain evidence="2 3">CBS 125925</strain>
    </source>
</reference>
<keyword evidence="3" id="KW-1185">Reference proteome</keyword>